<dbReference type="PANTHER" id="PTHR31890:SF9">
    <property type="entry name" value="PLANT INVERTASE_PECTIN METHYLESTERASE INHIBITOR SUPERFAMILY PROTEIN"/>
    <property type="match status" value="1"/>
</dbReference>
<dbReference type="InterPro" id="IPR035513">
    <property type="entry name" value="Invertase/methylesterase_inhib"/>
</dbReference>
<protein>
    <recommendedName>
        <fullName evidence="2">Pectinesterase inhibitor domain-containing protein</fullName>
    </recommendedName>
</protein>
<dbReference type="Proteomes" id="UP000327013">
    <property type="component" value="Chromosome 7"/>
</dbReference>
<accession>A0A5N6RLV9</accession>
<dbReference type="OrthoDB" id="1094634at2759"/>
<dbReference type="InterPro" id="IPR034088">
    <property type="entry name" value="Pla_a_1-like"/>
</dbReference>
<reference evidence="3 4" key="1">
    <citation type="submission" date="2019-06" db="EMBL/GenBank/DDBJ databases">
        <title>A chromosomal-level reference genome of Carpinus fangiana (Coryloideae, Betulaceae).</title>
        <authorList>
            <person name="Yang X."/>
            <person name="Wang Z."/>
            <person name="Zhang L."/>
            <person name="Hao G."/>
            <person name="Liu J."/>
            <person name="Yang Y."/>
        </authorList>
    </citation>
    <scope>NUCLEOTIDE SEQUENCE [LARGE SCALE GENOMIC DNA]</scope>
    <source>
        <strain evidence="3">Cfa_2016G</strain>
        <tissue evidence="3">Leaf</tissue>
    </source>
</reference>
<proteinExistence type="predicted"/>
<dbReference type="NCBIfam" id="TIGR01614">
    <property type="entry name" value="PME_inhib"/>
    <property type="match status" value="1"/>
</dbReference>
<dbReference type="PANTHER" id="PTHR31890">
    <property type="entry name" value="PLANT INVERTASE/PECTIN METHYLESTERASE INHIBITOR SUPERFAMILY PROTEIN"/>
    <property type="match status" value="1"/>
</dbReference>
<keyword evidence="1" id="KW-0732">Signal</keyword>
<keyword evidence="4" id="KW-1185">Reference proteome</keyword>
<evidence type="ECO:0000313" key="3">
    <source>
        <dbReference type="EMBL" id="KAE8100391.1"/>
    </source>
</evidence>
<organism evidence="3 4">
    <name type="scientific">Carpinus fangiana</name>
    <dbReference type="NCBI Taxonomy" id="176857"/>
    <lineage>
        <taxon>Eukaryota</taxon>
        <taxon>Viridiplantae</taxon>
        <taxon>Streptophyta</taxon>
        <taxon>Embryophyta</taxon>
        <taxon>Tracheophyta</taxon>
        <taxon>Spermatophyta</taxon>
        <taxon>Magnoliopsida</taxon>
        <taxon>eudicotyledons</taxon>
        <taxon>Gunneridae</taxon>
        <taxon>Pentapetalae</taxon>
        <taxon>rosids</taxon>
        <taxon>fabids</taxon>
        <taxon>Fagales</taxon>
        <taxon>Betulaceae</taxon>
        <taxon>Carpinus</taxon>
    </lineage>
</organism>
<dbReference type="EMBL" id="CM017327">
    <property type="protein sequence ID" value="KAE8100391.1"/>
    <property type="molecule type" value="Genomic_DNA"/>
</dbReference>
<gene>
    <name evidence="3" type="ORF">FH972_018297</name>
</gene>
<dbReference type="InterPro" id="IPR006501">
    <property type="entry name" value="Pectinesterase_inhib_dom"/>
</dbReference>
<feature type="domain" description="Pectinesterase inhibitor" evidence="2">
    <location>
        <begin position="44"/>
        <end position="192"/>
    </location>
</feature>
<dbReference type="SMART" id="SM00856">
    <property type="entry name" value="PMEI"/>
    <property type="match status" value="1"/>
</dbReference>
<feature type="signal peptide" evidence="1">
    <location>
        <begin position="1"/>
        <end position="24"/>
    </location>
</feature>
<dbReference type="CDD" id="cd15795">
    <property type="entry name" value="PMEI-Pla_a_1_like"/>
    <property type="match status" value="1"/>
</dbReference>
<dbReference type="SUPFAM" id="SSF101148">
    <property type="entry name" value="Plant invertase/pectin methylesterase inhibitor"/>
    <property type="match status" value="1"/>
</dbReference>
<evidence type="ECO:0000259" key="2">
    <source>
        <dbReference type="SMART" id="SM00856"/>
    </source>
</evidence>
<dbReference type="AlphaFoldDB" id="A0A5N6RLV9"/>
<evidence type="ECO:0000256" key="1">
    <source>
        <dbReference type="SAM" id="SignalP"/>
    </source>
</evidence>
<sequence>MASPMLYVVLFAAVSSSLFPIISPSPTETAAAPYAPSPSPIAHSSPELVQFICNLTSVYEFCMEALGSDPRTASAPDIRSIAKIGLDLAMTNATNVRNYIGCMLNRKDLKPAALKSALERCGSWYKSVFYSFRSALVEVGEDDAMTENYDAQVAGDYIHGCEWELSSRGVSDPAISAKGQVMMHFVRIGDTVTDLLWPS</sequence>
<evidence type="ECO:0000313" key="4">
    <source>
        <dbReference type="Proteomes" id="UP000327013"/>
    </source>
</evidence>
<dbReference type="Pfam" id="PF04043">
    <property type="entry name" value="PMEI"/>
    <property type="match status" value="1"/>
</dbReference>
<feature type="chain" id="PRO_5024274552" description="Pectinesterase inhibitor domain-containing protein" evidence="1">
    <location>
        <begin position="25"/>
        <end position="199"/>
    </location>
</feature>
<dbReference type="GO" id="GO:0004857">
    <property type="term" value="F:enzyme inhibitor activity"/>
    <property type="evidence" value="ECO:0007669"/>
    <property type="project" value="InterPro"/>
</dbReference>
<dbReference type="Gene3D" id="1.20.140.40">
    <property type="entry name" value="Invertase/pectin methylesterase inhibitor family protein"/>
    <property type="match status" value="1"/>
</dbReference>
<name>A0A5N6RLV9_9ROSI</name>